<protein>
    <submittedName>
        <fullName evidence="1">Uncharacterized protein</fullName>
    </submittedName>
</protein>
<evidence type="ECO:0000313" key="2">
    <source>
        <dbReference type="Proteomes" id="UP001218218"/>
    </source>
</evidence>
<name>A0AAD6ZGJ6_9AGAR</name>
<keyword evidence="2" id="KW-1185">Reference proteome</keyword>
<evidence type="ECO:0000313" key="1">
    <source>
        <dbReference type="EMBL" id="KAJ7321529.1"/>
    </source>
</evidence>
<dbReference type="Proteomes" id="UP001218218">
    <property type="component" value="Unassembled WGS sequence"/>
</dbReference>
<gene>
    <name evidence="1" type="ORF">DFH08DRAFT_647070</name>
</gene>
<comment type="caution">
    <text evidence="1">The sequence shown here is derived from an EMBL/GenBank/DDBJ whole genome shotgun (WGS) entry which is preliminary data.</text>
</comment>
<dbReference type="AlphaFoldDB" id="A0AAD6ZGJ6"/>
<reference evidence="1" key="1">
    <citation type="submission" date="2023-03" db="EMBL/GenBank/DDBJ databases">
        <title>Massive genome expansion in bonnet fungi (Mycena s.s.) driven by repeated elements and novel gene families across ecological guilds.</title>
        <authorList>
            <consortium name="Lawrence Berkeley National Laboratory"/>
            <person name="Harder C.B."/>
            <person name="Miyauchi S."/>
            <person name="Viragh M."/>
            <person name="Kuo A."/>
            <person name="Thoen E."/>
            <person name="Andreopoulos B."/>
            <person name="Lu D."/>
            <person name="Skrede I."/>
            <person name="Drula E."/>
            <person name="Henrissat B."/>
            <person name="Morin E."/>
            <person name="Kohler A."/>
            <person name="Barry K."/>
            <person name="LaButti K."/>
            <person name="Morin E."/>
            <person name="Salamov A."/>
            <person name="Lipzen A."/>
            <person name="Mereny Z."/>
            <person name="Hegedus B."/>
            <person name="Baldrian P."/>
            <person name="Stursova M."/>
            <person name="Weitz H."/>
            <person name="Taylor A."/>
            <person name="Grigoriev I.V."/>
            <person name="Nagy L.G."/>
            <person name="Martin F."/>
            <person name="Kauserud H."/>
        </authorList>
    </citation>
    <scope>NUCLEOTIDE SEQUENCE</scope>
    <source>
        <strain evidence="1">CBHHK002</strain>
    </source>
</reference>
<dbReference type="EMBL" id="JARIHO010000050">
    <property type="protein sequence ID" value="KAJ7321529.1"/>
    <property type="molecule type" value="Genomic_DNA"/>
</dbReference>
<feature type="non-terminal residue" evidence="1">
    <location>
        <position position="311"/>
    </location>
</feature>
<sequence length="311" mass="35550">LMQMVNSLTSNLQIGSPMASLYLLKHPDHYTNYNQRTMTLTVKRRSIKLRLDAPTSRFHASAIRPLHTSLYDFIQMTTRLKRTPKQHTEFLASLAEGDAVQSSGGDNLAQANDDWLEKDIPDQGQEDLLDVQSGDVSVHAFHQDQPLWETHYIRCARRNLDTVVPNFVGGALPRMDQGDREYYCCTMLTLFKPWRNGLDLKCETESWHETFGGFLFSNKSLQLMKHFNIRYECNDARDDYSSQDRQKRRAMPLFGGLGQTSDESAESDEQSGEWEDVLGVDLSATVIKGPKQLAKEKLMREAKRVLQTAAW</sequence>
<accession>A0AAD6ZGJ6</accession>
<proteinExistence type="predicted"/>
<feature type="non-terminal residue" evidence="1">
    <location>
        <position position="1"/>
    </location>
</feature>
<organism evidence="1 2">
    <name type="scientific">Mycena albidolilacea</name>
    <dbReference type="NCBI Taxonomy" id="1033008"/>
    <lineage>
        <taxon>Eukaryota</taxon>
        <taxon>Fungi</taxon>
        <taxon>Dikarya</taxon>
        <taxon>Basidiomycota</taxon>
        <taxon>Agaricomycotina</taxon>
        <taxon>Agaricomycetes</taxon>
        <taxon>Agaricomycetidae</taxon>
        <taxon>Agaricales</taxon>
        <taxon>Marasmiineae</taxon>
        <taxon>Mycenaceae</taxon>
        <taxon>Mycena</taxon>
    </lineage>
</organism>